<feature type="compositionally biased region" description="Polar residues" evidence="5">
    <location>
        <begin position="1"/>
        <end position="19"/>
    </location>
</feature>
<proteinExistence type="predicted"/>
<keyword evidence="7" id="KW-1185">Reference proteome</keyword>
<keyword evidence="4" id="KW-0443">Lipid metabolism</keyword>
<accession>A0A2J6TE47</accession>
<dbReference type="EMBL" id="KZ613786">
    <property type="protein sequence ID" value="PMD61306.1"/>
    <property type="molecule type" value="Genomic_DNA"/>
</dbReference>
<feature type="region of interest" description="Disordered" evidence="5">
    <location>
        <begin position="595"/>
        <end position="632"/>
    </location>
</feature>
<evidence type="ECO:0000256" key="3">
    <source>
        <dbReference type="ARBA" id="ARBA00022963"/>
    </source>
</evidence>
<evidence type="ECO:0000256" key="2">
    <source>
        <dbReference type="ARBA" id="ARBA00022801"/>
    </source>
</evidence>
<feature type="compositionally biased region" description="Basic and acidic residues" evidence="5">
    <location>
        <begin position="622"/>
        <end position="632"/>
    </location>
</feature>
<feature type="region of interest" description="Disordered" evidence="5">
    <location>
        <begin position="153"/>
        <end position="179"/>
    </location>
</feature>
<protein>
    <recommendedName>
        <fullName evidence="1">1-alkyl-2-acetylglycerophosphocholine esterase</fullName>
        <ecNumber evidence="1">3.1.1.47</ecNumber>
    </recommendedName>
</protein>
<dbReference type="InterPro" id="IPR029058">
    <property type="entry name" value="AB_hydrolase_fold"/>
</dbReference>
<dbReference type="GeneID" id="36593839"/>
<dbReference type="Gene3D" id="3.40.50.1820">
    <property type="entry name" value="alpha/beta hydrolase"/>
    <property type="match status" value="1"/>
</dbReference>
<evidence type="ECO:0000313" key="6">
    <source>
        <dbReference type="EMBL" id="PMD61306.1"/>
    </source>
</evidence>
<dbReference type="PANTHER" id="PTHR10272:SF0">
    <property type="entry name" value="PLATELET-ACTIVATING FACTOR ACETYLHYDROLASE"/>
    <property type="match status" value="1"/>
</dbReference>
<evidence type="ECO:0000256" key="5">
    <source>
        <dbReference type="SAM" id="MobiDB-lite"/>
    </source>
</evidence>
<dbReference type="RefSeq" id="XP_024738210.1">
    <property type="nucleotide sequence ID" value="XM_024885762.1"/>
</dbReference>
<dbReference type="GO" id="GO:0003847">
    <property type="term" value="F:1-alkyl-2-acetylglycerophosphocholine esterase activity"/>
    <property type="evidence" value="ECO:0007669"/>
    <property type="project" value="UniProtKB-EC"/>
</dbReference>
<reference evidence="6 7" key="1">
    <citation type="submission" date="2016-04" db="EMBL/GenBank/DDBJ databases">
        <title>A degradative enzymes factory behind the ericoid mycorrhizal symbiosis.</title>
        <authorList>
            <consortium name="DOE Joint Genome Institute"/>
            <person name="Martino E."/>
            <person name="Morin E."/>
            <person name="Grelet G."/>
            <person name="Kuo A."/>
            <person name="Kohler A."/>
            <person name="Daghino S."/>
            <person name="Barry K."/>
            <person name="Choi C."/>
            <person name="Cichocki N."/>
            <person name="Clum A."/>
            <person name="Copeland A."/>
            <person name="Hainaut M."/>
            <person name="Haridas S."/>
            <person name="Labutti K."/>
            <person name="Lindquist E."/>
            <person name="Lipzen A."/>
            <person name="Khouja H.-R."/>
            <person name="Murat C."/>
            <person name="Ohm R."/>
            <person name="Olson A."/>
            <person name="Spatafora J."/>
            <person name="Veneault-Fourrey C."/>
            <person name="Henrissat B."/>
            <person name="Grigoriev I."/>
            <person name="Martin F."/>
            <person name="Perotto S."/>
        </authorList>
    </citation>
    <scope>NUCLEOTIDE SEQUENCE [LARGE SCALE GENOMIC DNA]</scope>
    <source>
        <strain evidence="6 7">E</strain>
    </source>
</reference>
<gene>
    <name evidence="6" type="ORF">K444DRAFT_652089</name>
</gene>
<sequence>MATSSTPNKPDTVPTSAKQPKSRPPSGIREHILRTPLPYYSGPYSVGVMDIEVPARQPRYFSEIKRYHRHLLELETVLFSVFYPSGFGSGHGKGPGGEKKWSRPTWLPRPRIEVAKGYGKFAGIPSWPIVGWFGLTTAFTKIPAFRNAKLAEHWPPDKNSREGGYETKNSAGTPPPGEPEKPCFPLLIFSHGLGGTRTTYSSVCGEFASYGFVVVSIEHRDGSGPRTFINLPERGVDQATGDTDVSDEDRKKGYSRMDYVFPKDNAKDTMPGNKQGVDAQLRSAQIQLRLAEIEEAYHVMTLIHDGKGEVVERGNLRDQDEGRVGGSSRGLKGIDWESWKGRFHLQQVTMLGHSFGAATTVEVLRHKHRFQYIGQGIIYDIWGAAIQPPEDEPDRRISTPLLGINSEAFMYWPDNFESVMALCREVKEQDQLAWLMTVRGSVHISQSDFSILYPWIASVLLKMTVNPRRAIDLNLNASLEFLKQVMPARISKMNRGTNEHLLEVSTLDKLPTEHRPADKWTAVRLHIPHELRIRLTPQFFRRYTRNKERRDAEKRLPRDPRGNVLEGLEDLGLGEEIWMHVAPTKEELLRHGLKPSKGLETNQSNGMVEVSGREGRRRSAHRGIEQKYMERG</sequence>
<evidence type="ECO:0000313" key="7">
    <source>
        <dbReference type="Proteomes" id="UP000235371"/>
    </source>
</evidence>
<dbReference type="EC" id="3.1.1.47" evidence="1"/>
<dbReference type="FunFam" id="3.40.50.1820:FF:000371">
    <property type="entry name" value="Similar to platelet-activating factor acetylhydrolase"/>
    <property type="match status" value="1"/>
</dbReference>
<keyword evidence="2" id="KW-0378">Hydrolase</keyword>
<feature type="compositionally biased region" description="Basic and acidic residues" evidence="5">
    <location>
        <begin position="153"/>
        <end position="165"/>
    </location>
</feature>
<feature type="region of interest" description="Disordered" evidence="5">
    <location>
        <begin position="1"/>
        <end position="29"/>
    </location>
</feature>
<dbReference type="OrthoDB" id="2363873at2759"/>
<dbReference type="AlphaFoldDB" id="A0A2J6TE47"/>
<dbReference type="InParanoid" id="A0A2J6TE47"/>
<dbReference type="Proteomes" id="UP000235371">
    <property type="component" value="Unassembled WGS sequence"/>
</dbReference>
<name>A0A2J6TE47_9HELO</name>
<dbReference type="SUPFAM" id="SSF53474">
    <property type="entry name" value="alpha/beta-Hydrolases"/>
    <property type="match status" value="2"/>
</dbReference>
<keyword evidence="3" id="KW-0442">Lipid degradation</keyword>
<dbReference type="Pfam" id="PF03403">
    <property type="entry name" value="PAF-AH_p_II"/>
    <property type="match status" value="1"/>
</dbReference>
<dbReference type="GO" id="GO:0016042">
    <property type="term" value="P:lipid catabolic process"/>
    <property type="evidence" value="ECO:0007669"/>
    <property type="project" value="UniProtKB-KW"/>
</dbReference>
<dbReference type="PANTHER" id="PTHR10272">
    <property type="entry name" value="PLATELET-ACTIVATING FACTOR ACETYLHYDROLASE"/>
    <property type="match status" value="1"/>
</dbReference>
<organism evidence="6 7">
    <name type="scientific">Hyaloscypha bicolor E</name>
    <dbReference type="NCBI Taxonomy" id="1095630"/>
    <lineage>
        <taxon>Eukaryota</taxon>
        <taxon>Fungi</taxon>
        <taxon>Dikarya</taxon>
        <taxon>Ascomycota</taxon>
        <taxon>Pezizomycotina</taxon>
        <taxon>Leotiomycetes</taxon>
        <taxon>Helotiales</taxon>
        <taxon>Hyaloscyphaceae</taxon>
        <taxon>Hyaloscypha</taxon>
        <taxon>Hyaloscypha bicolor</taxon>
    </lineage>
</organism>
<evidence type="ECO:0000256" key="4">
    <source>
        <dbReference type="ARBA" id="ARBA00023098"/>
    </source>
</evidence>
<dbReference type="STRING" id="1095630.A0A2J6TE47"/>
<evidence type="ECO:0000256" key="1">
    <source>
        <dbReference type="ARBA" id="ARBA00013201"/>
    </source>
</evidence>